<dbReference type="VEuPathDB" id="PiroplasmaDB:BEWA_005200"/>
<evidence type="ECO:0000256" key="3">
    <source>
        <dbReference type="ARBA" id="ARBA00022917"/>
    </source>
</evidence>
<dbReference type="GO" id="GO:0005739">
    <property type="term" value="C:mitochondrion"/>
    <property type="evidence" value="ECO:0007669"/>
    <property type="project" value="GOC"/>
</dbReference>
<name>L0AZT1_THEEQ</name>
<dbReference type="OrthoDB" id="277235at2759"/>
<keyword evidence="6" id="KW-1185">Reference proteome</keyword>
<dbReference type="PANTHER" id="PTHR11741">
    <property type="entry name" value="ELONGATION FACTOR TS"/>
    <property type="match status" value="1"/>
</dbReference>
<evidence type="ECO:0000259" key="4">
    <source>
        <dbReference type="Pfam" id="PF00889"/>
    </source>
</evidence>
<dbReference type="Gene3D" id="1.10.286.20">
    <property type="match status" value="1"/>
</dbReference>
<dbReference type="AlphaFoldDB" id="L0AZT1"/>
<dbReference type="Gene3D" id="3.30.479.20">
    <property type="entry name" value="Elongation factor Ts, dimerisation domain"/>
    <property type="match status" value="1"/>
</dbReference>
<dbReference type="SUPFAM" id="SSF46934">
    <property type="entry name" value="UBA-like"/>
    <property type="match status" value="1"/>
</dbReference>
<reference evidence="5 6" key="1">
    <citation type="journal article" date="2012" name="BMC Genomics">
        <title>Comparative genomic analysis and phylogenetic position of Theileria equi.</title>
        <authorList>
            <person name="Kappmeyer L.S."/>
            <person name="Thiagarajan M."/>
            <person name="Herndon D.R."/>
            <person name="Ramsay J.D."/>
            <person name="Caler E."/>
            <person name="Djikeng A."/>
            <person name="Gillespie J.J."/>
            <person name="Lau A.O."/>
            <person name="Roalson E.H."/>
            <person name="Silva J.C."/>
            <person name="Silva M.G."/>
            <person name="Suarez C.E."/>
            <person name="Ueti M.W."/>
            <person name="Nene V.M."/>
            <person name="Mealey R.H."/>
            <person name="Knowles D.P."/>
            <person name="Brayton K.A."/>
        </authorList>
    </citation>
    <scope>NUCLEOTIDE SEQUENCE [LARGE SCALE GENOMIC DNA]</scope>
    <source>
        <strain evidence="5 6">WA</strain>
    </source>
</reference>
<evidence type="ECO:0000313" key="5">
    <source>
        <dbReference type="EMBL" id="AFZ81112.1"/>
    </source>
</evidence>
<dbReference type="InterPro" id="IPR036402">
    <property type="entry name" value="EF-Ts_dimer_sf"/>
</dbReference>
<evidence type="ECO:0000256" key="2">
    <source>
        <dbReference type="ARBA" id="ARBA00022768"/>
    </source>
</evidence>
<dbReference type="KEGG" id="beq:BEWA_005200"/>
<dbReference type="GO" id="GO:0070125">
    <property type="term" value="P:mitochondrial translational elongation"/>
    <property type="evidence" value="ECO:0007669"/>
    <property type="project" value="TreeGrafter"/>
</dbReference>
<dbReference type="InterPro" id="IPR014039">
    <property type="entry name" value="Transl_elong_EFTs/EF1B_dimer"/>
</dbReference>
<evidence type="ECO:0000313" key="6">
    <source>
        <dbReference type="Proteomes" id="UP000031512"/>
    </source>
</evidence>
<protein>
    <submittedName>
        <fullName evidence="5">Elongation factor ts, putative</fullName>
    </submittedName>
</protein>
<comment type="similarity">
    <text evidence="1">Belongs to the EF-Ts family.</text>
</comment>
<keyword evidence="3" id="KW-0648">Protein biosynthesis</keyword>
<feature type="domain" description="Translation elongation factor EFTs/EF1B dimerisation" evidence="4">
    <location>
        <begin position="147"/>
        <end position="252"/>
    </location>
</feature>
<organism evidence="5 6">
    <name type="scientific">Theileria equi strain WA</name>
    <dbReference type="NCBI Taxonomy" id="1537102"/>
    <lineage>
        <taxon>Eukaryota</taxon>
        <taxon>Sar</taxon>
        <taxon>Alveolata</taxon>
        <taxon>Apicomplexa</taxon>
        <taxon>Aconoidasida</taxon>
        <taxon>Piroplasmida</taxon>
        <taxon>Theileriidae</taxon>
        <taxon>Theileria</taxon>
    </lineage>
</organism>
<keyword evidence="2 5" id="KW-0251">Elongation factor</keyword>
<gene>
    <name evidence="5" type="ORF">BEWA_005200</name>
</gene>
<dbReference type="InterPro" id="IPR001816">
    <property type="entry name" value="Transl_elong_EFTs/EF1B"/>
</dbReference>
<dbReference type="STRING" id="1537102.L0AZT1"/>
<accession>L0AZT1</accession>
<dbReference type="PANTHER" id="PTHR11741:SF0">
    <property type="entry name" value="ELONGATION FACTOR TS, MITOCHONDRIAL"/>
    <property type="match status" value="1"/>
</dbReference>
<dbReference type="GeneID" id="15805687"/>
<dbReference type="Proteomes" id="UP000031512">
    <property type="component" value="Chromosome 3"/>
</dbReference>
<dbReference type="GO" id="GO:0003746">
    <property type="term" value="F:translation elongation factor activity"/>
    <property type="evidence" value="ECO:0007669"/>
    <property type="project" value="UniProtKB-KW"/>
</dbReference>
<dbReference type="InterPro" id="IPR009060">
    <property type="entry name" value="UBA-like_sf"/>
</dbReference>
<sequence length="398" mass="44581">MEYTCIIYLLVYLLNHTYHGIKAYICNPSPNSIAFLGNYRCNYEKYYKYIAKNNSLAPIFSQDVKVDESEAGSDETIRKIRFLRTSTGRGTQDCYMALKNAKGDVRIAAELLLSELKTDESRKESASSPIVDLLDGRIAIKTTDKLATVIDIRCETDFVAKSKTFASLAKSLVNAIHETKLENLLSSNEPKCFEDFISSVMNKRCLRCNNTLKESGMFTKGVLKEDLVISRIGFIRPKGNELLFSYIHGPTESEGALSLVGTSSSVLVISAKDNSGTNKIGDEFYNRIVNDTVSSENNCCVSSRACVYSTDEILSNVDSSEDEEYNKVKKLCKQLSMHVMAEKPKALTLEEYDKEAVEQFIKEVRETIKGDKPQEIVDKIVAGRVKKQFGEVILTEQV</sequence>
<feature type="domain" description="Translation elongation factor EFTs/EF1B dimerisation" evidence="4">
    <location>
        <begin position="323"/>
        <end position="397"/>
    </location>
</feature>
<dbReference type="eggNOG" id="KOG1071">
    <property type="taxonomic scope" value="Eukaryota"/>
</dbReference>
<proteinExistence type="inferred from homology"/>
<dbReference type="EMBL" id="CP001670">
    <property type="protein sequence ID" value="AFZ81112.1"/>
    <property type="molecule type" value="Genomic_DNA"/>
</dbReference>
<dbReference type="Pfam" id="PF00889">
    <property type="entry name" value="EF_TS"/>
    <property type="match status" value="2"/>
</dbReference>
<dbReference type="SUPFAM" id="SSF54713">
    <property type="entry name" value="Elongation factor Ts (EF-Ts), dimerisation domain"/>
    <property type="match status" value="1"/>
</dbReference>
<evidence type="ECO:0000256" key="1">
    <source>
        <dbReference type="ARBA" id="ARBA00005532"/>
    </source>
</evidence>
<dbReference type="RefSeq" id="XP_004830778.1">
    <property type="nucleotide sequence ID" value="XM_004830721.1"/>
</dbReference>